<keyword evidence="3" id="KW-1185">Reference proteome</keyword>
<feature type="region of interest" description="Disordered" evidence="1">
    <location>
        <begin position="630"/>
        <end position="657"/>
    </location>
</feature>
<feature type="compositionally biased region" description="Polar residues" evidence="1">
    <location>
        <begin position="37"/>
        <end position="65"/>
    </location>
</feature>
<dbReference type="Proteomes" id="UP001530400">
    <property type="component" value="Unassembled WGS sequence"/>
</dbReference>
<feature type="region of interest" description="Disordered" evidence="1">
    <location>
        <begin position="37"/>
        <end position="68"/>
    </location>
</feature>
<comment type="caution">
    <text evidence="2">The sequence shown here is derived from an EMBL/GenBank/DDBJ whole genome shotgun (WGS) entry which is preliminary data.</text>
</comment>
<evidence type="ECO:0000313" key="3">
    <source>
        <dbReference type="Proteomes" id="UP001530400"/>
    </source>
</evidence>
<organism evidence="2 3">
    <name type="scientific">Cyclotella atomus</name>
    <dbReference type="NCBI Taxonomy" id="382360"/>
    <lineage>
        <taxon>Eukaryota</taxon>
        <taxon>Sar</taxon>
        <taxon>Stramenopiles</taxon>
        <taxon>Ochrophyta</taxon>
        <taxon>Bacillariophyta</taxon>
        <taxon>Coscinodiscophyceae</taxon>
        <taxon>Thalassiosirophycidae</taxon>
        <taxon>Stephanodiscales</taxon>
        <taxon>Stephanodiscaceae</taxon>
        <taxon>Cyclotella</taxon>
    </lineage>
</organism>
<evidence type="ECO:0000313" key="2">
    <source>
        <dbReference type="EMBL" id="KAL3791770.1"/>
    </source>
</evidence>
<accession>A0ABD3PUG1</accession>
<protein>
    <recommendedName>
        <fullName evidence="4">VASt domain-containing protein</fullName>
    </recommendedName>
</protein>
<feature type="compositionally biased region" description="Basic residues" evidence="1">
    <location>
        <begin position="642"/>
        <end position="657"/>
    </location>
</feature>
<proteinExistence type="predicted"/>
<evidence type="ECO:0000256" key="1">
    <source>
        <dbReference type="SAM" id="MobiDB-lite"/>
    </source>
</evidence>
<feature type="compositionally biased region" description="Basic and acidic residues" evidence="1">
    <location>
        <begin position="539"/>
        <end position="549"/>
    </location>
</feature>
<feature type="compositionally biased region" description="Low complexity" evidence="1">
    <location>
        <begin position="550"/>
        <end position="564"/>
    </location>
</feature>
<feature type="region of interest" description="Disordered" evidence="1">
    <location>
        <begin position="135"/>
        <end position="162"/>
    </location>
</feature>
<sequence length="657" mass="72223">MTAKILPSSSSNNPSTMHRQSTITLLDRVLDSVTCCSSTEHTQPNSDITKSPQNEKTAAPPNNSGGEAILPHLRFRPLDDKITGSSTLIDFYNLFLGDDAPHSFLRFHQQNGDVDVLVSKWRDVSSANGAAYHHEDATTTTITNDGGATTNNGGRSTPKLTPGTKLQRSITFITKISNDSNISTIPIGVTNTQTLTMHTSSSCTLESKIAFDFDGKGALKGMGQFLISNDVRGSEVVVTVVLREGDASGAFSSTMVGQSGGGASRKSQRVDTILENEEEKNDTKSFFSCFSHPLLLPPDSLCGSQKVQNQQPQQGWIKKSNSFVDIHGEKSMSQEDTPSHATHVGASLLSAIQAKNNGPTNKSWSTSKTPNTRFDETTPYTSSPEHQDVLATTNSRGSLKLKPIPSFELTRASSTEGHMAMRRLILDKEDMTAQRSANNGLAYRGLAMRIEMNITSSSSSAFFSRSKGSFSNLDIKIRRNLKKRVSRSWISWAESWCMRLWEEEESNNLKLLNNQRAADLDGGVSGRKRKSNVRPVVRRIGEKRDKDATASESATAATEGTTSKTALNWNDMEVDNTQWTFVRQSCDTSEEECGVEVACTNAAAFNGSKVARRMKYEEIVQKLPEEERMVDNNSNAKEGRGRSRWNRSPQVRKRIGR</sequence>
<dbReference type="EMBL" id="JALLPJ020000449">
    <property type="protein sequence ID" value="KAL3791770.1"/>
    <property type="molecule type" value="Genomic_DNA"/>
</dbReference>
<feature type="compositionally biased region" description="Low complexity" evidence="1">
    <location>
        <begin position="138"/>
        <end position="154"/>
    </location>
</feature>
<evidence type="ECO:0008006" key="4">
    <source>
        <dbReference type="Google" id="ProtNLM"/>
    </source>
</evidence>
<feature type="region of interest" description="Disordered" evidence="1">
    <location>
        <begin position="522"/>
        <end position="564"/>
    </location>
</feature>
<reference evidence="2 3" key="1">
    <citation type="submission" date="2024-10" db="EMBL/GenBank/DDBJ databases">
        <title>Updated reference genomes for cyclostephanoid diatoms.</title>
        <authorList>
            <person name="Roberts W.R."/>
            <person name="Alverson A.J."/>
        </authorList>
    </citation>
    <scope>NUCLEOTIDE SEQUENCE [LARGE SCALE GENOMIC DNA]</scope>
    <source>
        <strain evidence="2 3">AJA010-31</strain>
    </source>
</reference>
<gene>
    <name evidence="2" type="ORF">ACHAWO_012978</name>
</gene>
<feature type="region of interest" description="Disordered" evidence="1">
    <location>
        <begin position="355"/>
        <end position="397"/>
    </location>
</feature>
<name>A0ABD3PUG1_9STRA</name>
<dbReference type="AlphaFoldDB" id="A0ABD3PUG1"/>